<feature type="domain" description="C2H2-type" evidence="2">
    <location>
        <begin position="145"/>
        <end position="172"/>
    </location>
</feature>
<evidence type="ECO:0000313" key="3">
    <source>
        <dbReference type="EMBL" id="RAK79856.1"/>
    </source>
</evidence>
<reference evidence="3 4" key="1">
    <citation type="submission" date="2018-02" db="EMBL/GenBank/DDBJ databases">
        <title>The genomes of Aspergillus section Nigri reveals drivers in fungal speciation.</title>
        <authorList>
            <consortium name="DOE Joint Genome Institute"/>
            <person name="Vesth T.C."/>
            <person name="Nybo J."/>
            <person name="Theobald S."/>
            <person name="Brandl J."/>
            <person name="Frisvad J.C."/>
            <person name="Nielsen K.F."/>
            <person name="Lyhne E.K."/>
            <person name="Kogle M.E."/>
            <person name="Kuo A."/>
            <person name="Riley R."/>
            <person name="Clum A."/>
            <person name="Nolan M."/>
            <person name="Lipzen A."/>
            <person name="Salamov A."/>
            <person name="Henrissat B."/>
            <person name="Wiebenga A."/>
            <person name="De vries R.P."/>
            <person name="Grigoriev I.V."/>
            <person name="Mortensen U.H."/>
            <person name="Andersen M.R."/>
            <person name="Baker S.E."/>
        </authorList>
    </citation>
    <scope>NUCLEOTIDE SEQUENCE [LARGE SCALE GENOMIC DNA]</scope>
    <source>
        <strain evidence="3 4">CBS 313.89</strain>
    </source>
</reference>
<feature type="domain" description="C2H2-type" evidence="2">
    <location>
        <begin position="115"/>
        <end position="141"/>
    </location>
</feature>
<dbReference type="EMBL" id="KZ824631">
    <property type="protein sequence ID" value="RAK79856.1"/>
    <property type="molecule type" value="Genomic_DNA"/>
</dbReference>
<gene>
    <name evidence="3" type="ORF">BO72DRAFT_504057</name>
</gene>
<accession>A0A8G1RYD0</accession>
<dbReference type="OrthoDB" id="654211at2759"/>
<name>A0A8G1RYD0_9EURO</name>
<feature type="region of interest" description="Disordered" evidence="1">
    <location>
        <begin position="62"/>
        <end position="96"/>
    </location>
</feature>
<dbReference type="SMART" id="SM00355">
    <property type="entry name" value="ZnF_C2H2"/>
    <property type="match status" value="2"/>
</dbReference>
<dbReference type="GeneID" id="63866467"/>
<organism evidence="3 4">
    <name type="scientific">Aspergillus fijiensis CBS 313.89</name>
    <dbReference type="NCBI Taxonomy" id="1448319"/>
    <lineage>
        <taxon>Eukaryota</taxon>
        <taxon>Fungi</taxon>
        <taxon>Dikarya</taxon>
        <taxon>Ascomycota</taxon>
        <taxon>Pezizomycotina</taxon>
        <taxon>Eurotiomycetes</taxon>
        <taxon>Eurotiomycetidae</taxon>
        <taxon>Eurotiales</taxon>
        <taxon>Aspergillaceae</taxon>
        <taxon>Aspergillus</taxon>
    </lineage>
</organism>
<dbReference type="Proteomes" id="UP000249789">
    <property type="component" value="Unassembled WGS sequence"/>
</dbReference>
<evidence type="ECO:0000313" key="4">
    <source>
        <dbReference type="Proteomes" id="UP000249789"/>
    </source>
</evidence>
<protein>
    <recommendedName>
        <fullName evidence="2">C2H2-type domain-containing protein</fullName>
    </recommendedName>
</protein>
<evidence type="ECO:0000259" key="2">
    <source>
        <dbReference type="SMART" id="SM00355"/>
    </source>
</evidence>
<dbReference type="AlphaFoldDB" id="A0A8G1RYD0"/>
<feature type="compositionally biased region" description="Low complexity" evidence="1">
    <location>
        <begin position="80"/>
        <end position="96"/>
    </location>
</feature>
<proteinExistence type="predicted"/>
<keyword evidence="4" id="KW-1185">Reference proteome</keyword>
<sequence>MPLESDFPQFFEESSSQDDLLDPWLLDEFITNPSIYHAPQAPPPSHLNEDFDLLWSQVNESDLNAQPSLTSQPPQPPSPLAVLKSPSSSSSESNSVPWTPADVYEIGYRDSNGDWRCDSSQCISNQVFLRACDLRKHYRSHQRIYFCQERDCPRSLSGFSSSKDCRRHMRSHRPTLTCPAAESLGCPRVFSRVSMFLFPSCL</sequence>
<dbReference type="RefSeq" id="XP_040803866.1">
    <property type="nucleotide sequence ID" value="XM_040949134.1"/>
</dbReference>
<evidence type="ECO:0000256" key="1">
    <source>
        <dbReference type="SAM" id="MobiDB-lite"/>
    </source>
</evidence>
<dbReference type="VEuPathDB" id="FungiDB:BO72DRAFT_504057"/>
<dbReference type="InterPro" id="IPR013087">
    <property type="entry name" value="Znf_C2H2_type"/>
</dbReference>